<dbReference type="AlphaFoldDB" id="A0A835YYY9"/>
<evidence type="ECO:0000256" key="3">
    <source>
        <dbReference type="SAM" id="MobiDB-lite"/>
    </source>
</evidence>
<feature type="region of interest" description="Disordered" evidence="3">
    <location>
        <begin position="141"/>
        <end position="184"/>
    </location>
</feature>
<dbReference type="PANTHER" id="PTHR10660:SF2">
    <property type="entry name" value="LD45860P"/>
    <property type="match status" value="1"/>
</dbReference>
<dbReference type="Gene3D" id="1.20.120.180">
    <property type="entry name" value="Proteasome activator pa28, C-terminal domain"/>
    <property type="match status" value="1"/>
</dbReference>
<dbReference type="InterPro" id="IPR036997">
    <property type="entry name" value="PA28_C_sf"/>
</dbReference>
<accession>A0A835YYY9</accession>
<dbReference type="Pfam" id="PF02252">
    <property type="entry name" value="PA28_C"/>
    <property type="match status" value="1"/>
</dbReference>
<evidence type="ECO:0000313" key="5">
    <source>
        <dbReference type="EMBL" id="KAG5182632.1"/>
    </source>
</evidence>
<feature type="compositionally biased region" description="Low complexity" evidence="3">
    <location>
        <begin position="150"/>
        <end position="160"/>
    </location>
</feature>
<feature type="domain" description="Proteasome activator PA28 C-terminal" evidence="4">
    <location>
        <begin position="58"/>
        <end position="142"/>
    </location>
</feature>
<comment type="caution">
    <text evidence="5">The sequence shown here is derived from an EMBL/GenBank/DDBJ whole genome shotgun (WGS) entry which is preliminary data.</text>
</comment>
<dbReference type="GO" id="GO:0005737">
    <property type="term" value="C:cytoplasm"/>
    <property type="evidence" value="ECO:0007669"/>
    <property type="project" value="TreeGrafter"/>
</dbReference>
<dbReference type="Proteomes" id="UP000664859">
    <property type="component" value="Unassembled WGS sequence"/>
</dbReference>
<dbReference type="InterPro" id="IPR003186">
    <property type="entry name" value="PA28_C"/>
</dbReference>
<dbReference type="GO" id="GO:0005654">
    <property type="term" value="C:nucleoplasm"/>
    <property type="evidence" value="ECO:0007669"/>
    <property type="project" value="TreeGrafter"/>
</dbReference>
<dbReference type="OrthoDB" id="6591885at2759"/>
<dbReference type="GO" id="GO:2000045">
    <property type="term" value="P:regulation of G1/S transition of mitotic cell cycle"/>
    <property type="evidence" value="ECO:0007669"/>
    <property type="project" value="TreeGrafter"/>
</dbReference>
<keyword evidence="6" id="KW-1185">Reference proteome</keyword>
<keyword evidence="2 5" id="KW-0647">Proteasome</keyword>
<dbReference type="EMBL" id="JAFCMP010000235">
    <property type="protein sequence ID" value="KAG5182632.1"/>
    <property type="molecule type" value="Genomic_DNA"/>
</dbReference>
<proteinExistence type="inferred from homology"/>
<feature type="compositionally biased region" description="Polar residues" evidence="3">
    <location>
        <begin position="169"/>
        <end position="184"/>
    </location>
</feature>
<dbReference type="GO" id="GO:0008537">
    <property type="term" value="C:proteasome activator complex"/>
    <property type="evidence" value="ECO:0007669"/>
    <property type="project" value="InterPro"/>
</dbReference>
<dbReference type="SUPFAM" id="SSF47216">
    <property type="entry name" value="Proteasome activator"/>
    <property type="match status" value="1"/>
</dbReference>
<evidence type="ECO:0000256" key="1">
    <source>
        <dbReference type="ARBA" id="ARBA00005883"/>
    </source>
</evidence>
<dbReference type="PANTHER" id="PTHR10660">
    <property type="entry name" value="PROTEASOME REGULATOR PA28"/>
    <property type="match status" value="1"/>
</dbReference>
<dbReference type="InterPro" id="IPR036252">
    <property type="entry name" value="Proteasome_activ_sf"/>
</dbReference>
<evidence type="ECO:0000256" key="2">
    <source>
        <dbReference type="ARBA" id="ARBA00022942"/>
    </source>
</evidence>
<dbReference type="GO" id="GO:0061136">
    <property type="term" value="P:regulation of proteasomal protein catabolic process"/>
    <property type="evidence" value="ECO:0007669"/>
    <property type="project" value="TreeGrafter"/>
</dbReference>
<dbReference type="InterPro" id="IPR009077">
    <property type="entry name" value="Proteasome_activ_PA28"/>
</dbReference>
<evidence type="ECO:0000259" key="4">
    <source>
        <dbReference type="Pfam" id="PF02252"/>
    </source>
</evidence>
<sequence length="245" mass="26385">MEALKEQSKSEGEAAREVVPTFVAHLNESLASNFAYTDLSQIESSFTAAVAAAGSVPATNDKLAKLLPAVQSDLATSINILLALYRWIQVHVPIIEDGNNFGVGVQQEVAKLIAESVTKLEAAFDKLPEYHEKRAGAWEKLAAKEDSTAKKSTSKSTVTGGKEGDENKTTVTESNDTSSSTSRQIPDGLRALVTMDVRCYVQLHKSIQLARDTVLFCADMVEKNVTKIKAPKGDAGRHGAPGFMF</sequence>
<name>A0A835YYY9_9STRA</name>
<gene>
    <name evidence="5" type="ORF">JKP88DRAFT_57321</name>
</gene>
<reference evidence="5" key="1">
    <citation type="submission" date="2021-02" db="EMBL/GenBank/DDBJ databases">
        <title>First Annotated Genome of the Yellow-green Alga Tribonema minus.</title>
        <authorList>
            <person name="Mahan K.M."/>
        </authorList>
    </citation>
    <scope>NUCLEOTIDE SEQUENCE</scope>
    <source>
        <strain evidence="5">UTEX B ZZ1240</strain>
    </source>
</reference>
<protein>
    <submittedName>
        <fullName evidence="5">Proteasome activator pa28</fullName>
    </submittedName>
</protein>
<comment type="similarity">
    <text evidence="1">Belongs to the PA28 family.</text>
</comment>
<dbReference type="GO" id="GO:0061133">
    <property type="term" value="F:endopeptidase activator activity"/>
    <property type="evidence" value="ECO:0007669"/>
    <property type="project" value="TreeGrafter"/>
</dbReference>
<organism evidence="5 6">
    <name type="scientific">Tribonema minus</name>
    <dbReference type="NCBI Taxonomy" id="303371"/>
    <lineage>
        <taxon>Eukaryota</taxon>
        <taxon>Sar</taxon>
        <taxon>Stramenopiles</taxon>
        <taxon>Ochrophyta</taxon>
        <taxon>PX clade</taxon>
        <taxon>Xanthophyceae</taxon>
        <taxon>Tribonematales</taxon>
        <taxon>Tribonemataceae</taxon>
        <taxon>Tribonema</taxon>
    </lineage>
</organism>
<evidence type="ECO:0000313" key="6">
    <source>
        <dbReference type="Proteomes" id="UP000664859"/>
    </source>
</evidence>